<dbReference type="PANTHER" id="PTHR11439">
    <property type="entry name" value="GAG-POL-RELATED RETROTRANSPOSON"/>
    <property type="match status" value="1"/>
</dbReference>
<dbReference type="InterPro" id="IPR025724">
    <property type="entry name" value="GAG-pre-integrase_dom"/>
</dbReference>
<dbReference type="InterPro" id="IPR012337">
    <property type="entry name" value="RNaseH-like_sf"/>
</dbReference>
<dbReference type="SUPFAM" id="SSF53098">
    <property type="entry name" value="Ribonuclease H-like"/>
    <property type="match status" value="1"/>
</dbReference>
<protein>
    <submittedName>
        <fullName evidence="3">Ribonuclease H-like domain-containing protein</fullName>
    </submittedName>
</protein>
<feature type="region of interest" description="Disordered" evidence="1">
    <location>
        <begin position="293"/>
        <end position="319"/>
    </location>
</feature>
<reference evidence="3" key="1">
    <citation type="journal article" date="2019" name="Sci. Rep.">
        <title>Draft genome of Tanacetum cinerariifolium, the natural source of mosquito coil.</title>
        <authorList>
            <person name="Yamashiro T."/>
            <person name="Shiraishi A."/>
            <person name="Satake H."/>
            <person name="Nakayama K."/>
        </authorList>
    </citation>
    <scope>NUCLEOTIDE SEQUENCE</scope>
</reference>
<accession>A0A6L2L6T3</accession>
<dbReference type="SUPFAM" id="SSF56672">
    <property type="entry name" value="DNA/RNA polymerases"/>
    <property type="match status" value="1"/>
</dbReference>
<comment type="caution">
    <text evidence="3">The sequence shown here is derived from an EMBL/GenBank/DDBJ whole genome shotgun (WGS) entry which is preliminary data.</text>
</comment>
<dbReference type="AlphaFoldDB" id="A0A6L2L6T3"/>
<organism evidence="3">
    <name type="scientific">Tanacetum cinerariifolium</name>
    <name type="common">Dalmatian daisy</name>
    <name type="synonym">Chrysanthemum cinerariifolium</name>
    <dbReference type="NCBI Taxonomy" id="118510"/>
    <lineage>
        <taxon>Eukaryota</taxon>
        <taxon>Viridiplantae</taxon>
        <taxon>Streptophyta</taxon>
        <taxon>Embryophyta</taxon>
        <taxon>Tracheophyta</taxon>
        <taxon>Spermatophyta</taxon>
        <taxon>Magnoliopsida</taxon>
        <taxon>eudicotyledons</taxon>
        <taxon>Gunneridae</taxon>
        <taxon>Pentapetalae</taxon>
        <taxon>asterids</taxon>
        <taxon>campanulids</taxon>
        <taxon>Asterales</taxon>
        <taxon>Asteraceae</taxon>
        <taxon>Asteroideae</taxon>
        <taxon>Anthemideae</taxon>
        <taxon>Anthemidinae</taxon>
        <taxon>Tanacetum</taxon>
    </lineage>
</organism>
<proteinExistence type="predicted"/>
<dbReference type="Pfam" id="PF13976">
    <property type="entry name" value="gag_pre-integrs"/>
    <property type="match status" value="1"/>
</dbReference>
<evidence type="ECO:0000259" key="2">
    <source>
        <dbReference type="Pfam" id="PF13976"/>
    </source>
</evidence>
<dbReference type="EMBL" id="BKCJ010003814">
    <property type="protein sequence ID" value="GEU57346.1"/>
    <property type="molecule type" value="Genomic_DNA"/>
</dbReference>
<dbReference type="CDD" id="cd09272">
    <property type="entry name" value="RNase_HI_RT_Ty1"/>
    <property type="match status" value="1"/>
</dbReference>
<evidence type="ECO:0000313" key="3">
    <source>
        <dbReference type="EMBL" id="GEU57346.1"/>
    </source>
</evidence>
<feature type="domain" description="GAG-pre-integrase" evidence="2">
    <location>
        <begin position="468"/>
        <end position="512"/>
    </location>
</feature>
<evidence type="ECO:0000256" key="1">
    <source>
        <dbReference type="SAM" id="MobiDB-lite"/>
    </source>
</evidence>
<gene>
    <name evidence="3" type="ORF">Tci_029324</name>
</gene>
<dbReference type="PANTHER" id="PTHR11439:SF524">
    <property type="entry name" value="RNA-DIRECTED DNA POLYMERASE, PROTEIN KINASE RLK-PELLE-DLSV FAMILY"/>
    <property type="match status" value="1"/>
</dbReference>
<sequence length="852" mass="97270">MEQLDCARPIRVFETYLKSTQFSLTRPRAARVQPRVKFGAIHGSNIQCRFPVKKRYNSGWRSIIQEVDSLSKRGIHVLKYLQIKLGDGESTKFWSDSWCKEGVLKEKFPRVFALELCKNMNVADKVRQLNPFQTFRRIPRGGVEHDQFQQIDRISRTVNLNSIKDSWVWELDKSGTFSVASVRRFIDDTMIHSPELKSGWNNLVPSKKNMKITCEEVMKISNHFQESSQKLSSHMKNQEHYTDAISLKPTKPQSEWINLMRGDQLLKTLNYQQQKKQLKPCETYKQSNNAKLKSALNNQPRTTTGSDTPISNSTASKSNIVSNDKPAVYHYAPIAQTVSPIPHLGPPSGFGYPTAPTPGPITYYSLLPAQPQGPVQLHVHYAGPAQPYMAYQMVNSAQQYPLAQQTTYPTFDPVQQAPPSPTGQDLTTSAWNMDTDFMTRRVLLRCDSTGDLYPITAPSPIPHAFLVSQHTWHQRLGHSGRDVLRRIVFNNVIFCNKEKPLVFFHDCQLGKHVRLPFVSSNTVVTSCFDTIHSDVWTSPISSLSGFKYYVLFFDHYSQFVWVYPLFNKYDCDHGGGLDNRNLHKLFAKMLCSFDFLVPRHPNKMVFTSLGILMGCSCLRGNMLLRCERAHMVNCNPSRTPVDNESKLGADGDLVYDLTLYRSLAGSLQYLTFTRPDISYAVQQVCLYMHDPWEPYFFAFKRVLRYVRGTLDYRLHLFSSSTPDLVAYSDVDWAGCPTTRRSTYSYCVFLGKNLISWSSKRQLTLSRSSAEAEYRGVANLVAETCWLRNLLRELHTPLSSAILVYYDNVHILHVPSRYQFANIFTKGLPSALFEEFRSSLSVRCPPAPTKGEC</sequence>
<dbReference type="InterPro" id="IPR043502">
    <property type="entry name" value="DNA/RNA_pol_sf"/>
</dbReference>
<name>A0A6L2L6T3_TANCI</name>